<name>A0A1G5YGK3_9HYPH</name>
<dbReference type="OrthoDB" id="8116352at2"/>
<organism evidence="1 2">
    <name type="scientific">Mesorhizobium qingshengii</name>
    <dbReference type="NCBI Taxonomy" id="1165689"/>
    <lineage>
        <taxon>Bacteria</taxon>
        <taxon>Pseudomonadati</taxon>
        <taxon>Pseudomonadota</taxon>
        <taxon>Alphaproteobacteria</taxon>
        <taxon>Hyphomicrobiales</taxon>
        <taxon>Phyllobacteriaceae</taxon>
        <taxon>Mesorhizobium</taxon>
    </lineage>
</organism>
<gene>
    <name evidence="1" type="ORF">SAMN02927914_03269</name>
</gene>
<protein>
    <submittedName>
        <fullName evidence="1">Uncharacterized protein</fullName>
    </submittedName>
</protein>
<dbReference type="AlphaFoldDB" id="A0A1G5YGK3"/>
<sequence>MPQRGKLHILPLILGSKDTPLRVGADLGPVQKHLGFPKWLYVYQDQPCGFLLGYGDLEIDILTSRNRARVNRISIKLWHMPDTPKPLPLKWSGNSQIDLDGFSPAMTLSAARTRVAGLGLQGEEYKMESAFETVRRLVLPHAELHFFKGPEEPILMELHFLTPQEIQRNKGDWVFHVAD</sequence>
<evidence type="ECO:0000313" key="2">
    <source>
        <dbReference type="Proteomes" id="UP000198588"/>
    </source>
</evidence>
<dbReference type="STRING" id="1165689.SAMN02927914_03269"/>
<dbReference type="RefSeq" id="WP_091579172.1">
    <property type="nucleotide sequence ID" value="NZ_FMXM01000009.1"/>
</dbReference>
<reference evidence="1 2" key="1">
    <citation type="submission" date="2016-10" db="EMBL/GenBank/DDBJ databases">
        <authorList>
            <person name="de Groot N.N."/>
        </authorList>
    </citation>
    <scope>NUCLEOTIDE SEQUENCE [LARGE SCALE GENOMIC DNA]</scope>
    <source>
        <strain evidence="1 2">CGMCC 1.12097</strain>
    </source>
</reference>
<dbReference type="Proteomes" id="UP000198588">
    <property type="component" value="Unassembled WGS sequence"/>
</dbReference>
<proteinExistence type="predicted"/>
<evidence type="ECO:0000313" key="1">
    <source>
        <dbReference type="EMBL" id="SDA81406.1"/>
    </source>
</evidence>
<accession>A0A1G5YGK3</accession>
<dbReference type="EMBL" id="FMXM01000009">
    <property type="protein sequence ID" value="SDA81406.1"/>
    <property type="molecule type" value="Genomic_DNA"/>
</dbReference>